<evidence type="ECO:0000256" key="1">
    <source>
        <dbReference type="ARBA" id="ARBA00004496"/>
    </source>
</evidence>
<dbReference type="InterPro" id="IPR027417">
    <property type="entry name" value="P-loop_NTPase"/>
</dbReference>
<protein>
    <submittedName>
        <fullName evidence="10">Septin 4a</fullName>
    </submittedName>
</protein>
<dbReference type="CDD" id="cd01850">
    <property type="entry name" value="CDC_Septin"/>
    <property type="match status" value="1"/>
</dbReference>
<feature type="region of interest" description="Disordered" evidence="8">
    <location>
        <begin position="66"/>
        <end position="132"/>
    </location>
</feature>
<gene>
    <name evidence="10" type="primary">LOC115594052</name>
</gene>
<keyword evidence="11" id="KW-1185">Reference proteome</keyword>
<feature type="region of interest" description="Disordered" evidence="8">
    <location>
        <begin position="528"/>
        <end position="563"/>
    </location>
</feature>
<feature type="domain" description="Septin-type G" evidence="9">
    <location>
        <begin position="199"/>
        <end position="472"/>
    </location>
</feature>
<comment type="similarity">
    <text evidence="7">Belongs to the TRAFAC class TrmE-Era-EngA-EngB-Septin-like GTPase superfamily. Septin GTPase family.</text>
</comment>
<reference evidence="10" key="2">
    <citation type="submission" date="2025-08" db="UniProtKB">
        <authorList>
            <consortium name="Ensembl"/>
        </authorList>
    </citation>
    <scope>IDENTIFICATION</scope>
</reference>
<dbReference type="Pfam" id="PF00735">
    <property type="entry name" value="Septin"/>
    <property type="match status" value="1"/>
</dbReference>
<dbReference type="GO" id="GO:0005737">
    <property type="term" value="C:cytoplasm"/>
    <property type="evidence" value="ECO:0007669"/>
    <property type="project" value="UniProtKB-SubCell"/>
</dbReference>
<keyword evidence="4 7" id="KW-0547">Nucleotide-binding</keyword>
<organism evidence="10 11">
    <name type="scientific">Sparus aurata</name>
    <name type="common">Gilthead sea bream</name>
    <dbReference type="NCBI Taxonomy" id="8175"/>
    <lineage>
        <taxon>Eukaryota</taxon>
        <taxon>Metazoa</taxon>
        <taxon>Chordata</taxon>
        <taxon>Craniata</taxon>
        <taxon>Vertebrata</taxon>
        <taxon>Euteleostomi</taxon>
        <taxon>Actinopterygii</taxon>
        <taxon>Neopterygii</taxon>
        <taxon>Teleostei</taxon>
        <taxon>Neoteleostei</taxon>
        <taxon>Acanthomorphata</taxon>
        <taxon>Eupercaria</taxon>
        <taxon>Spariformes</taxon>
        <taxon>Sparidae</taxon>
        <taxon>Sparus</taxon>
    </lineage>
</organism>
<dbReference type="InterPro" id="IPR016491">
    <property type="entry name" value="Septin"/>
</dbReference>
<feature type="compositionally biased region" description="Low complexity" evidence="8">
    <location>
        <begin position="160"/>
        <end position="169"/>
    </location>
</feature>
<evidence type="ECO:0000256" key="4">
    <source>
        <dbReference type="ARBA" id="ARBA00022741"/>
    </source>
</evidence>
<evidence type="ECO:0000313" key="11">
    <source>
        <dbReference type="Proteomes" id="UP000472265"/>
    </source>
</evidence>
<dbReference type="SUPFAM" id="SSF52540">
    <property type="entry name" value="P-loop containing nucleoside triphosphate hydrolases"/>
    <property type="match status" value="1"/>
</dbReference>
<evidence type="ECO:0000259" key="9">
    <source>
        <dbReference type="PROSITE" id="PS51719"/>
    </source>
</evidence>
<dbReference type="AlphaFoldDB" id="A0A671X8T6"/>
<feature type="compositionally biased region" description="Polar residues" evidence="8">
    <location>
        <begin position="75"/>
        <end position="88"/>
    </location>
</feature>
<dbReference type="InParanoid" id="A0A671X8T6"/>
<evidence type="ECO:0000256" key="5">
    <source>
        <dbReference type="ARBA" id="ARBA00023134"/>
    </source>
</evidence>
<evidence type="ECO:0000256" key="8">
    <source>
        <dbReference type="SAM" id="MobiDB-lite"/>
    </source>
</evidence>
<accession>A0A671X8T6</accession>
<keyword evidence="2" id="KW-0963">Cytoplasm</keyword>
<proteinExistence type="inferred from homology"/>
<feature type="compositionally biased region" description="Basic and acidic residues" evidence="8">
    <location>
        <begin position="546"/>
        <end position="556"/>
    </location>
</feature>
<keyword evidence="5 7" id="KW-0342">GTP-binding</keyword>
<name>A0A671X8T6_SPAAU</name>
<evidence type="ECO:0000313" key="10">
    <source>
        <dbReference type="Ensembl" id="ENSSAUP00010045320.1"/>
    </source>
</evidence>
<dbReference type="Proteomes" id="UP000472265">
    <property type="component" value="Chromosome 13"/>
</dbReference>
<dbReference type="PANTHER" id="PTHR18884">
    <property type="entry name" value="SEPTIN"/>
    <property type="match status" value="1"/>
</dbReference>
<keyword evidence="3" id="KW-0132">Cell division</keyword>
<reference evidence="10" key="1">
    <citation type="submission" date="2021-04" db="EMBL/GenBank/DDBJ databases">
        <authorList>
            <consortium name="Wellcome Sanger Institute Data Sharing"/>
        </authorList>
    </citation>
    <scope>NUCLEOTIDE SEQUENCE [LARGE SCALE GENOMIC DNA]</scope>
</reference>
<dbReference type="GeneTree" id="ENSGT00940000157152"/>
<dbReference type="Ensembl" id="ENSSAUT00010047646.1">
    <property type="protein sequence ID" value="ENSSAUP00010045320.1"/>
    <property type="gene ID" value="ENSSAUG00010018926.1"/>
</dbReference>
<evidence type="ECO:0000256" key="7">
    <source>
        <dbReference type="RuleBase" id="RU004560"/>
    </source>
</evidence>
<feature type="region of interest" description="Disordered" evidence="8">
    <location>
        <begin position="150"/>
        <end position="179"/>
    </location>
</feature>
<dbReference type="PROSITE" id="PS51719">
    <property type="entry name" value="G_SEPTIN"/>
    <property type="match status" value="1"/>
</dbReference>
<evidence type="ECO:0000256" key="6">
    <source>
        <dbReference type="ARBA" id="ARBA00023306"/>
    </source>
</evidence>
<dbReference type="InterPro" id="IPR030379">
    <property type="entry name" value="G_SEPTIN_dom"/>
</dbReference>
<sequence>MFCSHHSAYSTRLSVFILTFLFTNCTFSNIFKYILRLCSKTAAFSEKEFSSLSIEDQEDTQFPFAMRDLPPVSQPGDQHQTPGHQASVTREAGGTAPNGRLPSLPGTPTLPRPVPCHPADSPPVPPRAHRVRPDAEFSPIPLRRQLVSQVSLDCPPSPSSRPHSPWGRSDPYDSPEDQDKEYVGFATLPNQVHRKTVKKGFTFTLMVAGESGLGKSTLVNSLFLTDIYKDRKVPNAQERIDQTVDIIKHTVGIEEKGIKLRLTIIDTPGFGDAVNNTECWKEIEDYIDQQFEQYFRDESGLNRRNIQDNRVHCCLYFISPFGHGLRPLDVEFMKALHEKVNIVPVLAKADSLTYSEICRKKRKIREQIKQFGINIYQFPECDSDEEEDFKKQDQILKDSIPFAVIGSNVQVESKGRRCRGRAYPWGVVEVEDPAHSDFLLLRNMLVRTHMQDLKDVTQETHYENYRAECIQNMRRMNLRKHSLLEKHQDVNEADFPLPLAAVDTETEILIIEKDKELRRMQEVLERVQGQMQQSQKAAADSPVIPPREEVNKERPGTQRRPCL</sequence>
<dbReference type="GO" id="GO:0005525">
    <property type="term" value="F:GTP binding"/>
    <property type="evidence" value="ECO:0007669"/>
    <property type="project" value="UniProtKB-KW"/>
</dbReference>
<dbReference type="Gene3D" id="3.40.50.300">
    <property type="entry name" value="P-loop containing nucleotide triphosphate hydrolases"/>
    <property type="match status" value="1"/>
</dbReference>
<evidence type="ECO:0000256" key="2">
    <source>
        <dbReference type="ARBA" id="ARBA00022490"/>
    </source>
</evidence>
<reference evidence="10" key="3">
    <citation type="submission" date="2025-09" db="UniProtKB">
        <authorList>
            <consortium name="Ensembl"/>
        </authorList>
    </citation>
    <scope>IDENTIFICATION</scope>
</reference>
<comment type="subcellular location">
    <subcellularLocation>
        <location evidence="1">Cytoplasm</location>
    </subcellularLocation>
</comment>
<dbReference type="GO" id="GO:0051301">
    <property type="term" value="P:cell division"/>
    <property type="evidence" value="ECO:0007669"/>
    <property type="project" value="UniProtKB-KW"/>
</dbReference>
<keyword evidence="6" id="KW-0131">Cell cycle</keyword>
<dbReference type="FunFam" id="3.40.50.300:FF:000064">
    <property type="entry name" value="Septin 4"/>
    <property type="match status" value="1"/>
</dbReference>
<evidence type="ECO:0000256" key="3">
    <source>
        <dbReference type="ARBA" id="ARBA00022618"/>
    </source>
</evidence>
<feature type="compositionally biased region" description="Pro residues" evidence="8">
    <location>
        <begin position="108"/>
        <end position="126"/>
    </location>
</feature>